<accession>A0A0W0R6C9</accession>
<dbReference type="Proteomes" id="UP000281170">
    <property type="component" value="Plasmid 15"/>
</dbReference>
<dbReference type="Proteomes" id="UP000054859">
    <property type="component" value="Unassembled WGS sequence"/>
</dbReference>
<dbReference type="SUPFAM" id="SSF47240">
    <property type="entry name" value="Ferritin-like"/>
    <property type="match status" value="1"/>
</dbReference>
<dbReference type="STRING" id="45056.Lade_1247"/>
<keyword evidence="1" id="KW-0012">Acyltransferase</keyword>
<name>A0A0W0R6C9_9GAMM</name>
<gene>
    <name evidence="1" type="ORF">Lade_1247</name>
    <name evidence="2" type="ORF">NCTC12735_01130</name>
</gene>
<evidence type="ECO:0000313" key="3">
    <source>
        <dbReference type="Proteomes" id="UP000054859"/>
    </source>
</evidence>
<dbReference type="KEGG" id="ladl:NCTC12735_01130"/>
<organism evidence="1 3">
    <name type="scientific">Legionella adelaidensis</name>
    <dbReference type="NCBI Taxonomy" id="45056"/>
    <lineage>
        <taxon>Bacteria</taxon>
        <taxon>Pseudomonadati</taxon>
        <taxon>Pseudomonadota</taxon>
        <taxon>Gammaproteobacteria</taxon>
        <taxon>Legionellales</taxon>
        <taxon>Legionellaceae</taxon>
        <taxon>Legionella</taxon>
    </lineage>
</organism>
<dbReference type="InterPro" id="IPR009078">
    <property type="entry name" value="Ferritin-like_SF"/>
</dbReference>
<evidence type="ECO:0000313" key="4">
    <source>
        <dbReference type="Proteomes" id="UP000281170"/>
    </source>
</evidence>
<dbReference type="OrthoDB" id="5642472at2"/>
<keyword evidence="1" id="KW-0808">Transferase</keyword>
<evidence type="ECO:0000313" key="2">
    <source>
        <dbReference type="EMBL" id="VEH85496.1"/>
    </source>
</evidence>
<reference evidence="1 3" key="1">
    <citation type="submission" date="2015-11" db="EMBL/GenBank/DDBJ databases">
        <title>Identification of large and diverse effector repertoires of 38 Legionella species.</title>
        <authorList>
            <person name="Burstein D."/>
            <person name="Amaro F."/>
            <person name="Zusman T."/>
            <person name="Lifshitz Z."/>
            <person name="Cohen O."/>
            <person name="Gilbert J.A."/>
            <person name="Pupko T."/>
            <person name="Shuman H.A."/>
            <person name="Segal G."/>
        </authorList>
    </citation>
    <scope>NUCLEOTIDE SEQUENCE [LARGE SCALE GENOMIC DNA]</scope>
    <source>
        <strain evidence="1 3">1762-AUS-E</strain>
    </source>
</reference>
<proteinExistence type="predicted"/>
<sequence length="278" mass="32880">MTSRNLITSTFDKNWILQGWQKISSQEKEHINSRMYEIFKDGLPFELKQGKLLYIYTFSFLAQLEILALQIPLTFKEKLPTAQLRKTMHLQLVDEIFHVLVFKKIVKLLCLPDATPPAYDENLESLCNFIRMQECPKMGVVLFNLIGKGWLEQIFYSLTKSNIAPKVFSEIFKDEQRHFNQVEMYKEIGIPPEELIISKLAYLEEKFLPKMLFQYRYSFSFATLIGLPGIVDFLESLNKRHTEQLSKINLKPSEKWLYFMKFSQDNLPKKIRKMIHSF</sequence>
<dbReference type="RefSeq" id="WP_058462251.1">
    <property type="nucleotide sequence ID" value="NZ_CAAAHS010000010.1"/>
</dbReference>
<dbReference type="EMBL" id="LNKA01000001">
    <property type="protein sequence ID" value="KTC66589.1"/>
    <property type="molecule type" value="Genomic_DNA"/>
</dbReference>
<evidence type="ECO:0000313" key="1">
    <source>
        <dbReference type="EMBL" id="KTC66589.1"/>
    </source>
</evidence>
<keyword evidence="3" id="KW-1185">Reference proteome</keyword>
<reference evidence="2 4" key="2">
    <citation type="submission" date="2018-12" db="EMBL/GenBank/DDBJ databases">
        <authorList>
            <consortium name="Pathogen Informatics"/>
        </authorList>
    </citation>
    <scope>NUCLEOTIDE SEQUENCE [LARGE SCALE GENOMIC DNA]</scope>
    <source>
        <strain evidence="2 4">NCTC12735</strain>
        <plasmid evidence="4">15</plasmid>
    </source>
</reference>
<dbReference type="AlphaFoldDB" id="A0A0W0R6C9"/>
<dbReference type="GO" id="GO:0016746">
    <property type="term" value="F:acyltransferase activity"/>
    <property type="evidence" value="ECO:0007669"/>
    <property type="project" value="UniProtKB-KW"/>
</dbReference>
<protein>
    <submittedName>
        <fullName evidence="1">Putative CoA-dependent acyltransferase</fullName>
    </submittedName>
</protein>
<dbReference type="EMBL" id="LR134424">
    <property type="protein sequence ID" value="VEH85496.1"/>
    <property type="molecule type" value="Genomic_DNA"/>
</dbReference>
<geneLocation type="plasmid" evidence="2 4">
    <name>15</name>
</geneLocation>
<dbReference type="PATRIC" id="fig|45056.6.peg.1289"/>
<keyword evidence="2" id="KW-0614">Plasmid</keyword>